<dbReference type="InterPro" id="IPR031493">
    <property type="entry name" value="Zinc_ribbon_15"/>
</dbReference>
<dbReference type="EMBL" id="FQZL01000022">
    <property type="protein sequence ID" value="SHJ47644.1"/>
    <property type="molecule type" value="Genomic_DNA"/>
</dbReference>
<dbReference type="AlphaFoldDB" id="A0A1M6JLY3"/>
<evidence type="ECO:0000259" key="1">
    <source>
        <dbReference type="Pfam" id="PF17032"/>
    </source>
</evidence>
<reference evidence="2 3" key="1">
    <citation type="submission" date="2016-11" db="EMBL/GenBank/DDBJ databases">
        <authorList>
            <person name="Jaros S."/>
            <person name="Januszkiewicz K."/>
            <person name="Wedrychowicz H."/>
        </authorList>
    </citation>
    <scope>NUCLEOTIDE SEQUENCE [LARGE SCALE GENOMIC DNA]</scope>
    <source>
        <strain evidence="2 3">DSM 17477</strain>
    </source>
</reference>
<evidence type="ECO:0000313" key="3">
    <source>
        <dbReference type="Proteomes" id="UP000184052"/>
    </source>
</evidence>
<keyword evidence="3" id="KW-1185">Reference proteome</keyword>
<feature type="domain" description="Zinc-ribbon 15" evidence="1">
    <location>
        <begin position="21"/>
        <end position="118"/>
    </location>
</feature>
<gene>
    <name evidence="2" type="ORF">SAMN02745751_02651</name>
</gene>
<protein>
    <submittedName>
        <fullName evidence="2">Zinc-ribbon family protein</fullName>
    </submittedName>
</protein>
<dbReference type="Pfam" id="PF17032">
    <property type="entry name" value="Zn_ribbon_15"/>
    <property type="match status" value="1"/>
</dbReference>
<accession>A0A1M6JLY3</accession>
<evidence type="ECO:0000313" key="2">
    <source>
        <dbReference type="EMBL" id="SHJ47644.1"/>
    </source>
</evidence>
<organism evidence="2 3">
    <name type="scientific">Dethiosulfatibacter aminovorans DSM 17477</name>
    <dbReference type="NCBI Taxonomy" id="1121476"/>
    <lineage>
        <taxon>Bacteria</taxon>
        <taxon>Bacillati</taxon>
        <taxon>Bacillota</taxon>
        <taxon>Tissierellia</taxon>
        <taxon>Dethiosulfatibacter</taxon>
    </lineage>
</organism>
<dbReference type="OrthoDB" id="4377018at2"/>
<sequence length="122" mass="14041">MFFIMGISQKEKKLDFQQLAICSCCGRYGQVEVYMTYTYFMFFFIPLFKWNKRYFVRMACCGETAMLDDDTGAAIASGENANIDLDKLSFSCGLKQFKRCSNCGFSTSEDFKFCPECGHPFE</sequence>
<proteinExistence type="predicted"/>
<dbReference type="Proteomes" id="UP000184052">
    <property type="component" value="Unassembled WGS sequence"/>
</dbReference>
<dbReference type="STRING" id="1121476.SAMN02745751_02651"/>
<name>A0A1M6JLY3_9FIRM</name>
<dbReference type="RefSeq" id="WP_073050054.1">
    <property type="nucleotide sequence ID" value="NZ_FQZL01000022.1"/>
</dbReference>